<name>A0ABW8NJQ4_9GAMM</name>
<accession>A0ABW8NJQ4</accession>
<evidence type="ECO:0000313" key="10">
    <source>
        <dbReference type="EMBL" id="MFK4753208.1"/>
    </source>
</evidence>
<reference evidence="10 11" key="1">
    <citation type="submission" date="2024-03" db="EMBL/GenBank/DDBJ databases">
        <title>High-quality draft genome sequence of Oceanobacter sp. wDCs-4.</title>
        <authorList>
            <person name="Dong C."/>
        </authorList>
    </citation>
    <scope>NUCLEOTIDE SEQUENCE [LARGE SCALE GENOMIC DNA]</scope>
    <source>
        <strain evidence="11">wDCs-4</strain>
    </source>
</reference>
<dbReference type="InterPro" id="IPR013977">
    <property type="entry name" value="GcvT_C"/>
</dbReference>
<evidence type="ECO:0000256" key="2">
    <source>
        <dbReference type="ARBA" id="ARBA00012616"/>
    </source>
</evidence>
<dbReference type="HAMAP" id="MF_00259">
    <property type="entry name" value="GcvT"/>
    <property type="match status" value="1"/>
</dbReference>
<evidence type="ECO:0000256" key="1">
    <source>
        <dbReference type="ARBA" id="ARBA00008609"/>
    </source>
</evidence>
<feature type="domain" description="Aminomethyltransferase C-terminal" evidence="9">
    <location>
        <begin position="280"/>
        <end position="357"/>
    </location>
</feature>
<dbReference type="Gene3D" id="3.30.1360.120">
    <property type="entry name" value="Probable tRNA modification gtpase trme, domain 1"/>
    <property type="match status" value="1"/>
</dbReference>
<dbReference type="SUPFAM" id="SSF101790">
    <property type="entry name" value="Aminomethyltransferase beta-barrel domain"/>
    <property type="match status" value="1"/>
</dbReference>
<dbReference type="InterPro" id="IPR027266">
    <property type="entry name" value="TrmE/GcvT-like"/>
</dbReference>
<sequence length="365" mass="39775">MAKRTALYAKHLEANAKMVDFAGWEMPIHYGSQIVEHKAVREHAGMFDVSHMTIVDLAGSDATDYLQKLLANDVARLTEKGKALYSGMLNQDGGVIDDLIVYKADGGYRLVVNSATRSKDLEWMEKNLRGFSNLSLTERPELAMVAVQGPQAIAKVKLVKPEAASAIDGLKVFQGRGQAEWFYARTGYTGEDGLEIMVPETEIAAFWQSLLEADVQPCGLGARDTLRLEAGMNLYGNDMSETVSPLQANMGWTIAWEPASRDFIGRAALEAEKATGVPNKLVGLILEGRGIMRSHQKVIVDLGNGEQPTGEITSGTFSPTLECSIAMARVPVATGDRCLVDIRGKQIAAKVVKLPFVRNGKKVYE</sequence>
<dbReference type="Gene3D" id="2.40.30.110">
    <property type="entry name" value="Aminomethyltransferase beta-barrel domains"/>
    <property type="match status" value="1"/>
</dbReference>
<dbReference type="InterPro" id="IPR006222">
    <property type="entry name" value="GCVT_N"/>
</dbReference>
<comment type="caution">
    <text evidence="10">The sequence shown here is derived from an EMBL/GenBank/DDBJ whole genome shotgun (WGS) entry which is preliminary data.</text>
</comment>
<dbReference type="InterPro" id="IPR022903">
    <property type="entry name" value="GcvT_bac"/>
</dbReference>
<protein>
    <recommendedName>
        <fullName evidence="2 7">Aminomethyltransferase</fullName>
        <ecNumber evidence="2 7">2.1.2.10</ecNumber>
    </recommendedName>
    <alternativeName>
        <fullName evidence="5 7">Glycine cleavage system T protein</fullName>
    </alternativeName>
</protein>
<organism evidence="10 11">
    <name type="scientific">Oceanobacter antarcticus</name>
    <dbReference type="NCBI Taxonomy" id="3133425"/>
    <lineage>
        <taxon>Bacteria</taxon>
        <taxon>Pseudomonadati</taxon>
        <taxon>Pseudomonadota</taxon>
        <taxon>Gammaproteobacteria</taxon>
        <taxon>Oceanospirillales</taxon>
        <taxon>Oceanospirillaceae</taxon>
        <taxon>Oceanobacter</taxon>
    </lineage>
</organism>
<keyword evidence="3 7" id="KW-0032">Aminotransferase</keyword>
<evidence type="ECO:0000256" key="3">
    <source>
        <dbReference type="ARBA" id="ARBA00022576"/>
    </source>
</evidence>
<comment type="catalytic activity">
    <reaction evidence="6 7">
        <text>N(6)-[(R)-S(8)-aminomethyldihydrolipoyl]-L-lysyl-[protein] + (6S)-5,6,7,8-tetrahydrofolate = N(6)-[(R)-dihydrolipoyl]-L-lysyl-[protein] + (6R)-5,10-methylene-5,6,7,8-tetrahydrofolate + NH4(+)</text>
        <dbReference type="Rhea" id="RHEA:16945"/>
        <dbReference type="Rhea" id="RHEA-COMP:10475"/>
        <dbReference type="Rhea" id="RHEA-COMP:10492"/>
        <dbReference type="ChEBI" id="CHEBI:15636"/>
        <dbReference type="ChEBI" id="CHEBI:28938"/>
        <dbReference type="ChEBI" id="CHEBI:57453"/>
        <dbReference type="ChEBI" id="CHEBI:83100"/>
        <dbReference type="ChEBI" id="CHEBI:83143"/>
        <dbReference type="EC" id="2.1.2.10"/>
    </reaction>
</comment>
<dbReference type="GO" id="GO:0004047">
    <property type="term" value="F:aminomethyltransferase activity"/>
    <property type="evidence" value="ECO:0007669"/>
    <property type="project" value="UniProtKB-EC"/>
</dbReference>
<dbReference type="PIRSF" id="PIRSF006487">
    <property type="entry name" value="GcvT"/>
    <property type="match status" value="1"/>
</dbReference>
<evidence type="ECO:0000259" key="8">
    <source>
        <dbReference type="Pfam" id="PF01571"/>
    </source>
</evidence>
<evidence type="ECO:0000256" key="7">
    <source>
        <dbReference type="HAMAP-Rule" id="MF_00259"/>
    </source>
</evidence>
<dbReference type="EMBL" id="JBBKTX010000014">
    <property type="protein sequence ID" value="MFK4753208.1"/>
    <property type="molecule type" value="Genomic_DNA"/>
</dbReference>
<evidence type="ECO:0000256" key="5">
    <source>
        <dbReference type="ARBA" id="ARBA00031395"/>
    </source>
</evidence>
<dbReference type="Gene3D" id="4.10.1250.10">
    <property type="entry name" value="Aminomethyltransferase fragment"/>
    <property type="match status" value="1"/>
</dbReference>
<dbReference type="PANTHER" id="PTHR43757:SF2">
    <property type="entry name" value="AMINOMETHYLTRANSFERASE, MITOCHONDRIAL"/>
    <property type="match status" value="1"/>
</dbReference>
<comment type="similarity">
    <text evidence="1 7">Belongs to the GcvT family.</text>
</comment>
<evidence type="ECO:0000259" key="9">
    <source>
        <dbReference type="Pfam" id="PF08669"/>
    </source>
</evidence>
<feature type="domain" description="GCVT N-terminal" evidence="8">
    <location>
        <begin position="7"/>
        <end position="257"/>
    </location>
</feature>
<dbReference type="InterPro" id="IPR028896">
    <property type="entry name" value="GcvT/YgfZ/DmdA"/>
</dbReference>
<evidence type="ECO:0000256" key="4">
    <source>
        <dbReference type="ARBA" id="ARBA00022679"/>
    </source>
</evidence>
<comment type="subunit">
    <text evidence="7">The glycine cleavage system is composed of four proteins: P, T, L and H.</text>
</comment>
<gene>
    <name evidence="7 10" type="primary">gcvT</name>
    <name evidence="10" type="ORF">WG929_12365</name>
</gene>
<dbReference type="Pfam" id="PF08669">
    <property type="entry name" value="GCV_T_C"/>
    <property type="match status" value="1"/>
</dbReference>
<dbReference type="InterPro" id="IPR029043">
    <property type="entry name" value="GcvT/YgfZ_C"/>
</dbReference>
<dbReference type="NCBIfam" id="NF001567">
    <property type="entry name" value="PRK00389.1"/>
    <property type="match status" value="1"/>
</dbReference>
<proteinExistence type="inferred from homology"/>
<keyword evidence="11" id="KW-1185">Reference proteome</keyword>
<comment type="function">
    <text evidence="7">The glycine cleavage system catalyzes the degradation of glycine.</text>
</comment>
<dbReference type="Proteomes" id="UP001620597">
    <property type="component" value="Unassembled WGS sequence"/>
</dbReference>
<keyword evidence="4 7" id="KW-0808">Transferase</keyword>
<dbReference type="PANTHER" id="PTHR43757">
    <property type="entry name" value="AMINOMETHYLTRANSFERASE"/>
    <property type="match status" value="1"/>
</dbReference>
<dbReference type="InterPro" id="IPR006223">
    <property type="entry name" value="GcvT"/>
</dbReference>
<dbReference type="Gene3D" id="3.30.70.1400">
    <property type="entry name" value="Aminomethyltransferase beta-barrel domains"/>
    <property type="match status" value="1"/>
</dbReference>
<dbReference type="RefSeq" id="WP_416206276.1">
    <property type="nucleotide sequence ID" value="NZ_JBBKTX010000014.1"/>
</dbReference>
<dbReference type="SUPFAM" id="SSF103025">
    <property type="entry name" value="Folate-binding domain"/>
    <property type="match status" value="1"/>
</dbReference>
<dbReference type="EC" id="2.1.2.10" evidence="2 7"/>
<evidence type="ECO:0000313" key="11">
    <source>
        <dbReference type="Proteomes" id="UP001620597"/>
    </source>
</evidence>
<dbReference type="Pfam" id="PF01571">
    <property type="entry name" value="GCV_T"/>
    <property type="match status" value="1"/>
</dbReference>
<dbReference type="NCBIfam" id="TIGR00528">
    <property type="entry name" value="gcvT"/>
    <property type="match status" value="1"/>
</dbReference>
<evidence type="ECO:0000256" key="6">
    <source>
        <dbReference type="ARBA" id="ARBA00047665"/>
    </source>
</evidence>